<dbReference type="AlphaFoldDB" id="A0A0F9P9H1"/>
<sequence>MSRRRIPFSESPIEVRQAFQSIDDAITVIEASSVSITSIATEGSLLVKSSDTTSREYDEFAQGTSNQVLVSAGSGAVPVWTADLDGLTLLVVDNITINGAAITSDTGAISFGNENLTTTGSVGIGTVPSDKLHVVDTRAVHGSAAFWIQQTGASPGTAYGAIIEKTGASQTNVGGSFSATGATNNYGLIVSAGNVGIGTTTPTDKLEVAGNISATTTIVGTNIPSPTIDDQILISTAAGIAGWSTAGVNQVMASDGSGEVAWANKPFGYLIPANSAQY</sequence>
<feature type="non-terminal residue" evidence="1">
    <location>
        <position position="278"/>
    </location>
</feature>
<evidence type="ECO:0000313" key="1">
    <source>
        <dbReference type="EMBL" id="KKM90037.1"/>
    </source>
</evidence>
<name>A0A0F9P9H1_9ZZZZ</name>
<reference evidence="1" key="1">
    <citation type="journal article" date="2015" name="Nature">
        <title>Complex archaea that bridge the gap between prokaryotes and eukaryotes.</title>
        <authorList>
            <person name="Spang A."/>
            <person name="Saw J.H."/>
            <person name="Jorgensen S.L."/>
            <person name="Zaremba-Niedzwiedzka K."/>
            <person name="Martijn J."/>
            <person name="Lind A.E."/>
            <person name="van Eijk R."/>
            <person name="Schleper C."/>
            <person name="Guy L."/>
            <person name="Ettema T.J."/>
        </authorList>
    </citation>
    <scope>NUCLEOTIDE SEQUENCE</scope>
</reference>
<dbReference type="EMBL" id="LAZR01006729">
    <property type="protein sequence ID" value="KKM90037.1"/>
    <property type="molecule type" value="Genomic_DNA"/>
</dbReference>
<comment type="caution">
    <text evidence="1">The sequence shown here is derived from an EMBL/GenBank/DDBJ whole genome shotgun (WGS) entry which is preliminary data.</text>
</comment>
<proteinExistence type="predicted"/>
<protein>
    <submittedName>
        <fullName evidence="1">Uncharacterized protein</fullName>
    </submittedName>
</protein>
<accession>A0A0F9P9H1</accession>
<organism evidence="1">
    <name type="scientific">marine sediment metagenome</name>
    <dbReference type="NCBI Taxonomy" id="412755"/>
    <lineage>
        <taxon>unclassified sequences</taxon>
        <taxon>metagenomes</taxon>
        <taxon>ecological metagenomes</taxon>
    </lineage>
</organism>
<gene>
    <name evidence="1" type="ORF">LCGC14_1242690</name>
</gene>